<dbReference type="PROSITE" id="PS50234">
    <property type="entry name" value="VWFA"/>
    <property type="match status" value="1"/>
</dbReference>
<gene>
    <name evidence="5" type="ORF">JZK55_10350</name>
</gene>
<feature type="region of interest" description="Disordered" evidence="3">
    <location>
        <begin position="955"/>
        <end position="986"/>
    </location>
</feature>
<evidence type="ECO:0000256" key="3">
    <source>
        <dbReference type="SAM" id="MobiDB-lite"/>
    </source>
</evidence>
<dbReference type="Pfam" id="PF05567">
    <property type="entry name" value="T4P_PilY1"/>
    <property type="match status" value="1"/>
</dbReference>
<dbReference type="Proteomes" id="UP000516360">
    <property type="component" value="Chromosome"/>
</dbReference>
<reference evidence="5 6" key="1">
    <citation type="submission" date="2020-03" db="EMBL/GenBank/DDBJ databases">
        <title>Complete genome sequences of two sulfur-disproportionating bacterial strains T55J and Mzg5.</title>
        <authorList>
            <person name="Umezawa K."/>
            <person name="Kojima H."/>
            <person name="Kato Y."/>
            <person name="Fukui M."/>
        </authorList>
    </citation>
    <scope>NUCLEOTIDE SEQUENCE [LARGE SCALE GENOMIC DNA]</scope>
    <source>
        <strain evidence="5 6">T55J</strain>
    </source>
</reference>
<dbReference type="KEGG" id="dtp:JZK55_10350"/>
<protein>
    <recommendedName>
        <fullName evidence="4">VWFA domain-containing protein</fullName>
    </recommendedName>
</protein>
<accession>A0A7G1H1U5</accession>
<dbReference type="InterPro" id="IPR036465">
    <property type="entry name" value="vWFA_dom_sf"/>
</dbReference>
<dbReference type="RefSeq" id="WP_203473561.1">
    <property type="nucleotide sequence ID" value="NZ_AP022873.1"/>
</dbReference>
<evidence type="ECO:0000256" key="1">
    <source>
        <dbReference type="ARBA" id="ARBA00022723"/>
    </source>
</evidence>
<dbReference type="InterPro" id="IPR008707">
    <property type="entry name" value="B-propeller_PilY1"/>
</dbReference>
<sequence>MFKIKMINAVFLFVIILCLIFSGNVYSDETALFTTVAPDAIIVLDLSGSMNWNPAGGTATSTSLPCTSSSCSRLAIAKTAIFNILDDNNNGTINSSDESSLNIRIGYMRFRDGNDTGGNYASGYIRLIWGIGSRYSRIYCNNATSCTITTNAGESSSATWISGERANGGTPLASALNEAKLYLDANKASDSAGACRQKFVILITDGADTYACSGDGSENQSDMYKRRRETVAKAKALADAGYKVFVIGFGADMPTCLKRTLNWAAYYGGTDNPLQANSGSTSGYNIPEGSLYPSGVSSCSTDSTSVSSNICGKGGGTGDRVANSNDPATAPLDGYAFLATNADELTTALRQAVNIIREANYAFSAGAVASTRTQDENHIYEASFQPVNNDPFWLGHLKKYTINADGSVGSAVWDAGTQLQAKSAASRNIYTYKSGSMVVFNTANITTTDLGVSTSAERDAIVGYIRGETTYNQDNWKLGDIFRSNPVLIGTPLTYFSDFRDVNNAFSTFRTNNQRTSSNGLMIAAAGANDGQFHAFKTSDGSEAWSFIPPNLLPKLKLIAHTTHPTGLTHQYFVDGPVTYADVWLGTGDGTSKSANDWKTLVVFAEGRGAISYLWSSSDSCDSGFNSTYTSTYKYYCGYHALDVTNTLSPLYNWNIVPSSTNAPYLGEPWSKMSIGRVKISGNEKWVGFIGGGYNASDCAGGGSCDTRGKGFYVIDMSDGSVLWSYTRANNSSMNYSLPAPPAALDTDNDGFIDTVYIGDLGGNMWRFKLCSSSDNSSCNTSTWTSRAGFLFQASSGVIRPIYTKAVAAKDVSGNMWVYWGTGDKTDPTSSSAQEKFYALKDGGDSYSINDMENLTASGSTYSGVKQGWYINLAGSGEKILAEPAVFGGVVYFTTYTPATGGNVCEQAGTPKLYAVGYTSGAGALTGGTRATTLPGVGIPSAPIISLRPDSGTPDLYVTTSGGAGTDANTGKPPGVNPQGLSQTRNIKYWRDRRLQ</sequence>
<dbReference type="Gene3D" id="3.40.50.410">
    <property type="entry name" value="von Willebrand factor, type A domain"/>
    <property type="match status" value="1"/>
</dbReference>
<dbReference type="SMART" id="SM00327">
    <property type="entry name" value="VWA"/>
    <property type="match status" value="1"/>
</dbReference>
<proteinExistence type="predicted"/>
<evidence type="ECO:0000313" key="5">
    <source>
        <dbReference type="EMBL" id="BCB96113.1"/>
    </source>
</evidence>
<name>A0A7G1H1U5_9BACT</name>
<feature type="domain" description="VWFA" evidence="4">
    <location>
        <begin position="39"/>
        <end position="262"/>
    </location>
</feature>
<evidence type="ECO:0000259" key="4">
    <source>
        <dbReference type="PROSITE" id="PS50234"/>
    </source>
</evidence>
<dbReference type="InterPro" id="IPR002035">
    <property type="entry name" value="VWF_A"/>
</dbReference>
<evidence type="ECO:0000256" key="2">
    <source>
        <dbReference type="ARBA" id="ARBA00022837"/>
    </source>
</evidence>
<keyword evidence="1" id="KW-0479">Metal-binding</keyword>
<dbReference type="SUPFAM" id="SSF53300">
    <property type="entry name" value="vWA-like"/>
    <property type="match status" value="1"/>
</dbReference>
<evidence type="ECO:0000313" key="6">
    <source>
        <dbReference type="Proteomes" id="UP000516360"/>
    </source>
</evidence>
<keyword evidence="2" id="KW-0106">Calcium</keyword>
<dbReference type="AlphaFoldDB" id="A0A7G1H1U5"/>
<dbReference type="EMBL" id="AP022873">
    <property type="protein sequence ID" value="BCB96113.1"/>
    <property type="molecule type" value="Genomic_DNA"/>
</dbReference>
<keyword evidence="6" id="KW-1185">Reference proteome</keyword>
<organism evidence="5 6">
    <name type="scientific">Dissulfurispira thermophila</name>
    <dbReference type="NCBI Taxonomy" id="2715679"/>
    <lineage>
        <taxon>Bacteria</taxon>
        <taxon>Pseudomonadati</taxon>
        <taxon>Nitrospirota</taxon>
        <taxon>Thermodesulfovibrionia</taxon>
        <taxon>Thermodesulfovibrionales</taxon>
        <taxon>Dissulfurispiraceae</taxon>
        <taxon>Dissulfurispira</taxon>
    </lineage>
</organism>
<dbReference type="GO" id="GO:0046872">
    <property type="term" value="F:metal ion binding"/>
    <property type="evidence" value="ECO:0007669"/>
    <property type="project" value="UniProtKB-KW"/>
</dbReference>